<proteinExistence type="predicted"/>
<accession>A0A1J4J6K7</accession>
<dbReference type="SUPFAM" id="SSF57845">
    <property type="entry name" value="B-box zinc-binding domain"/>
    <property type="match status" value="1"/>
</dbReference>
<dbReference type="SUPFAM" id="SSF49599">
    <property type="entry name" value="TRAF domain-like"/>
    <property type="match status" value="1"/>
</dbReference>
<dbReference type="Pfam" id="PF13920">
    <property type="entry name" value="zf-C3HC4_3"/>
    <property type="match status" value="1"/>
</dbReference>
<keyword evidence="6" id="KW-1185">Reference proteome</keyword>
<keyword evidence="1" id="KW-0479">Metal-binding</keyword>
<organism evidence="5 6">
    <name type="scientific">Tritrichomonas foetus</name>
    <dbReference type="NCBI Taxonomy" id="1144522"/>
    <lineage>
        <taxon>Eukaryota</taxon>
        <taxon>Metamonada</taxon>
        <taxon>Parabasalia</taxon>
        <taxon>Tritrichomonadida</taxon>
        <taxon>Tritrichomonadidae</taxon>
        <taxon>Tritrichomonas</taxon>
    </lineage>
</organism>
<feature type="domain" description="MATH" evidence="4">
    <location>
        <begin position="286"/>
        <end position="411"/>
    </location>
</feature>
<dbReference type="RefSeq" id="XP_068346428.1">
    <property type="nucleotide sequence ID" value="XM_068496306.1"/>
</dbReference>
<keyword evidence="2" id="KW-0862">Zinc</keyword>
<dbReference type="EMBL" id="MLAK01001415">
    <property type="protein sequence ID" value="OHS93291.1"/>
    <property type="molecule type" value="Genomic_DNA"/>
</dbReference>
<dbReference type="GO" id="GO:0031625">
    <property type="term" value="F:ubiquitin protein ligase binding"/>
    <property type="evidence" value="ECO:0007669"/>
    <property type="project" value="TreeGrafter"/>
</dbReference>
<comment type="caution">
    <text evidence="5">The sequence shown here is derived from an EMBL/GenBank/DDBJ whole genome shotgun (WGS) entry which is preliminary data.</text>
</comment>
<dbReference type="GO" id="GO:0061630">
    <property type="term" value="F:ubiquitin protein ligase activity"/>
    <property type="evidence" value="ECO:0007669"/>
    <property type="project" value="TreeGrafter"/>
</dbReference>
<dbReference type="Proteomes" id="UP000179807">
    <property type="component" value="Unassembled WGS sequence"/>
</dbReference>
<dbReference type="AlphaFoldDB" id="A0A1J4J6K7"/>
<gene>
    <name evidence="5" type="ORF">TRFO_11908</name>
</gene>
<dbReference type="PANTHER" id="PTHR36754">
    <property type="entry name" value="E3 UBIQUITIN-PROTEIN LIGASE TRIM37"/>
    <property type="match status" value="1"/>
</dbReference>
<dbReference type="InterPro" id="IPR008974">
    <property type="entry name" value="TRAF-like"/>
</dbReference>
<evidence type="ECO:0000256" key="1">
    <source>
        <dbReference type="ARBA" id="ARBA00022723"/>
    </source>
</evidence>
<dbReference type="GO" id="GO:0070842">
    <property type="term" value="P:aggresome assembly"/>
    <property type="evidence" value="ECO:0007669"/>
    <property type="project" value="TreeGrafter"/>
</dbReference>
<dbReference type="PANTHER" id="PTHR36754:SF2">
    <property type="entry name" value="E3 UBIQUITIN-PROTEIN LIGASE TRIM37"/>
    <property type="match status" value="1"/>
</dbReference>
<evidence type="ECO:0000313" key="6">
    <source>
        <dbReference type="Proteomes" id="UP000179807"/>
    </source>
</evidence>
<dbReference type="PROSITE" id="PS50119">
    <property type="entry name" value="ZF_BBOX"/>
    <property type="match status" value="1"/>
</dbReference>
<reference evidence="5" key="1">
    <citation type="submission" date="2016-10" db="EMBL/GenBank/DDBJ databases">
        <authorList>
            <person name="Benchimol M."/>
            <person name="Almeida L.G."/>
            <person name="Vasconcelos A.T."/>
            <person name="Perreira-Neves A."/>
            <person name="Rosa I.A."/>
            <person name="Tasca T."/>
            <person name="Bogo M.R."/>
            <person name="de Souza W."/>
        </authorList>
    </citation>
    <scope>NUCLEOTIDE SEQUENCE [LARGE SCALE GENOMIC DNA]</scope>
    <source>
        <strain evidence="5">K</strain>
    </source>
</reference>
<sequence>MNDISMSTLIKQFSTDLICFVCHRRSVNPKIMPCCGNIGCENCLNHLIHDGENRNCLICHKEINRADQPVHLHLIDSMIEILPFLTHAFTETNICNRHEKQIEFYCIECQTSLCAECIFDELYSNDSKHKNHHIKKASDMLGDLKKKLQQDITAIGSILETIETRANTILDHESKLNQARNSFLLELHTTFREMLVKIENKKEKAKEPIDKKLNELNEMRKYVVKLISNLDHLINTRNPLLITETPKIVKKTNKIYNQLQNIGTNAPSINVENDLLPQYQFARIEIPNFQETQLKFAQLDENDIRYMFSAHRIIAGNKWRAKIYPNGNQNGIGTHISVFVELLSGYKEASEYFYRVEIESHSPKKRNIVKEYKSKFGLNDSWGWNKVALLETIYEPGYLDENGSLTLLLGIKAGSYYQTFRDLQYSVQAMKIKIKDLKKKHHSKQTAKISKND</sequence>
<dbReference type="GeneID" id="94831010"/>
<protein>
    <submittedName>
        <fullName evidence="5">B-box zinc finger family protein</fullName>
    </submittedName>
</protein>
<dbReference type="Gene3D" id="2.60.210.10">
    <property type="entry name" value="Apoptosis, Tumor Necrosis Factor Receptor Associated Protein 2, Chain A"/>
    <property type="match status" value="1"/>
</dbReference>
<dbReference type="OrthoDB" id="192247at2759"/>
<evidence type="ECO:0000259" key="3">
    <source>
        <dbReference type="PROSITE" id="PS50119"/>
    </source>
</evidence>
<dbReference type="GO" id="GO:0005164">
    <property type="term" value="F:tumor necrosis factor receptor binding"/>
    <property type="evidence" value="ECO:0007669"/>
    <property type="project" value="TreeGrafter"/>
</dbReference>
<dbReference type="InterPro" id="IPR002083">
    <property type="entry name" value="MATH/TRAF_dom"/>
</dbReference>
<dbReference type="GO" id="GO:0008270">
    <property type="term" value="F:zinc ion binding"/>
    <property type="evidence" value="ECO:0007669"/>
    <property type="project" value="UniProtKB-KW"/>
</dbReference>
<dbReference type="PROSITE" id="PS50144">
    <property type="entry name" value="MATH"/>
    <property type="match status" value="1"/>
</dbReference>
<dbReference type="GO" id="GO:0006513">
    <property type="term" value="P:protein monoubiquitination"/>
    <property type="evidence" value="ECO:0007669"/>
    <property type="project" value="TreeGrafter"/>
</dbReference>
<evidence type="ECO:0000313" key="5">
    <source>
        <dbReference type="EMBL" id="OHS93291.1"/>
    </source>
</evidence>
<keyword evidence="2" id="KW-0863">Zinc-finger</keyword>
<dbReference type="InterPro" id="IPR013083">
    <property type="entry name" value="Znf_RING/FYVE/PHD"/>
</dbReference>
<evidence type="ECO:0000256" key="2">
    <source>
        <dbReference type="PROSITE-ProRule" id="PRU00024"/>
    </source>
</evidence>
<dbReference type="InterPro" id="IPR053003">
    <property type="entry name" value="TRIM_RBCC_E3_ubiq-ligases"/>
</dbReference>
<feature type="domain" description="B box-type" evidence="3">
    <location>
        <begin position="90"/>
        <end position="137"/>
    </location>
</feature>
<dbReference type="InterPro" id="IPR000315">
    <property type="entry name" value="Znf_B-box"/>
</dbReference>
<evidence type="ECO:0000259" key="4">
    <source>
        <dbReference type="PROSITE" id="PS50144"/>
    </source>
</evidence>
<name>A0A1J4J6K7_9EUKA</name>
<dbReference type="GO" id="GO:0005778">
    <property type="term" value="C:peroxisomal membrane"/>
    <property type="evidence" value="ECO:0007669"/>
    <property type="project" value="TreeGrafter"/>
</dbReference>
<dbReference type="GO" id="GO:0016235">
    <property type="term" value="C:aggresome"/>
    <property type="evidence" value="ECO:0007669"/>
    <property type="project" value="TreeGrafter"/>
</dbReference>
<dbReference type="Pfam" id="PF22486">
    <property type="entry name" value="MATH_2"/>
    <property type="match status" value="1"/>
</dbReference>
<dbReference type="Pfam" id="PF00643">
    <property type="entry name" value="zf-B_box"/>
    <property type="match status" value="1"/>
</dbReference>
<dbReference type="GO" id="GO:0051865">
    <property type="term" value="P:protein autoubiquitination"/>
    <property type="evidence" value="ECO:0007669"/>
    <property type="project" value="TreeGrafter"/>
</dbReference>
<dbReference type="Gene3D" id="3.30.160.60">
    <property type="entry name" value="Classic Zinc Finger"/>
    <property type="match status" value="1"/>
</dbReference>
<dbReference type="VEuPathDB" id="TrichDB:TRFO_11908"/>
<dbReference type="Gene3D" id="3.30.40.10">
    <property type="entry name" value="Zinc/RING finger domain, C3HC4 (zinc finger)"/>
    <property type="match status" value="1"/>
</dbReference>